<dbReference type="InterPro" id="IPR001678">
    <property type="entry name" value="MeTrfase_RsmB-F_NOP2_dom"/>
</dbReference>
<dbReference type="Pfam" id="PF13636">
    <property type="entry name" value="Methyltranf_PUA"/>
    <property type="match status" value="1"/>
</dbReference>
<dbReference type="InterPro" id="IPR027391">
    <property type="entry name" value="Nol1_Nop2_Fmu_2"/>
</dbReference>
<dbReference type="Gene3D" id="2.30.130.60">
    <property type="match status" value="1"/>
</dbReference>
<sequence>MTRPDIPQEFKDYARRLLGAERYARFAQALDEPPSVSVRLNPFKAVWSGLLAEDLNGVDGSVPWASGEGCYLSERPPFTFDPLFHAGAYYVQEAASMFLGQILRRYVTRPVVALDLCAAPGGKSTHIRSCLPEGSLLVSNEPVKARAQVLLENLTKWGHPDVVVTNSYPKDFARLPDFFDLLVTDVPCSGEGMFRKEEDAVTGWSMEAVRMCRDRQREILRDVWPSLKPGGLLVYSTCTLNALEDEENVAWIAEELGAEILPFDVEPGWGVVGNLLAVSSVKDTAKAEKLFPVAHFIPGFTRGEGFFLAVLRKNGEEETSDWAMSSDRYENERVKSKKKRALHASVPALPASCRSWLLHADTFDFVSDGPVWTAVRASFSRQVGLLQEAVKVWQAGVPLATVKGKDYIPLHALAMSVDLNRSAFPIVPVSYDMAVAYLRKEVLVLPPDTPKGYVLLTFQEIPIGFVKNIGGRANNLYPQEWKIRTSYLSTYSLKGDLGRKSIE</sequence>
<dbReference type="EMBL" id="CACRUT010000015">
    <property type="protein sequence ID" value="VYU36740.1"/>
    <property type="molecule type" value="Genomic_DNA"/>
</dbReference>
<dbReference type="InterPro" id="IPR031341">
    <property type="entry name" value="Methyltr_RsmF_N"/>
</dbReference>
<dbReference type="Pfam" id="PF17125">
    <property type="entry name" value="Methyltr_RsmF_N"/>
    <property type="match status" value="1"/>
</dbReference>
<keyword evidence="1" id="KW-0963">Cytoplasm</keyword>
<dbReference type="RefSeq" id="WP_412442072.1">
    <property type="nucleotide sequence ID" value="NZ_CACRUT010000015.1"/>
</dbReference>
<proteinExistence type="inferred from homology"/>
<gene>
    <name evidence="8" type="primary">rsmF</name>
    <name evidence="8" type="ORF">PCLFYP37_02648</name>
</gene>
<feature type="domain" description="SAM-dependent MTase RsmB/NOP-type" evidence="7">
    <location>
        <begin position="26"/>
        <end position="314"/>
    </location>
</feature>
<dbReference type="GO" id="GO:0008173">
    <property type="term" value="F:RNA methyltransferase activity"/>
    <property type="evidence" value="ECO:0007669"/>
    <property type="project" value="InterPro"/>
</dbReference>
<feature type="binding site" evidence="6">
    <location>
        <begin position="117"/>
        <end position="123"/>
    </location>
    <ligand>
        <name>S-adenosyl-L-methionine</name>
        <dbReference type="ChEBI" id="CHEBI:59789"/>
    </ligand>
</feature>
<evidence type="ECO:0000256" key="6">
    <source>
        <dbReference type="PROSITE-ProRule" id="PRU01023"/>
    </source>
</evidence>
<feature type="binding site" evidence="6">
    <location>
        <position position="141"/>
    </location>
    <ligand>
        <name>S-adenosyl-L-methionine</name>
        <dbReference type="ChEBI" id="CHEBI:59789"/>
    </ligand>
</feature>
<name>A0A6N3E6P8_9BACT</name>
<comment type="similarity">
    <text evidence="6">Belongs to the class I-like SAM-binding methyltransferase superfamily. RsmB/NOP family.</text>
</comment>
<reference evidence="8" key="1">
    <citation type="submission" date="2019-11" db="EMBL/GenBank/DDBJ databases">
        <authorList>
            <person name="Feng L."/>
        </authorList>
    </citation>
    <scope>NUCLEOTIDE SEQUENCE</scope>
    <source>
        <strain evidence="8">PclaraLFYP37</strain>
    </source>
</reference>
<comment type="caution">
    <text evidence="6">Lacks conserved residue(s) required for the propagation of feature annotation.</text>
</comment>
<dbReference type="PROSITE" id="PS51686">
    <property type="entry name" value="SAM_MT_RSMB_NOP"/>
    <property type="match status" value="1"/>
</dbReference>
<dbReference type="PANTHER" id="PTHR22807:SF30">
    <property type="entry name" value="28S RRNA (CYTOSINE(4447)-C(5))-METHYLTRANSFERASE-RELATED"/>
    <property type="match status" value="1"/>
</dbReference>
<dbReference type="InterPro" id="IPR029063">
    <property type="entry name" value="SAM-dependent_MTases_sf"/>
</dbReference>
<dbReference type="GO" id="GO:0003723">
    <property type="term" value="F:RNA binding"/>
    <property type="evidence" value="ECO:0007669"/>
    <property type="project" value="UniProtKB-UniRule"/>
</dbReference>
<evidence type="ECO:0000256" key="4">
    <source>
        <dbReference type="ARBA" id="ARBA00022691"/>
    </source>
</evidence>
<evidence type="ECO:0000256" key="5">
    <source>
        <dbReference type="ARBA" id="ARBA00022884"/>
    </source>
</evidence>
<feature type="binding site" evidence="6">
    <location>
        <position position="185"/>
    </location>
    <ligand>
        <name>S-adenosyl-L-methionine</name>
        <dbReference type="ChEBI" id="CHEBI:59789"/>
    </ligand>
</feature>
<evidence type="ECO:0000256" key="2">
    <source>
        <dbReference type="ARBA" id="ARBA00022603"/>
    </source>
</evidence>
<keyword evidence="2 6" id="KW-0489">Methyltransferase</keyword>
<evidence type="ECO:0000259" key="7">
    <source>
        <dbReference type="PROSITE" id="PS51686"/>
    </source>
</evidence>
<evidence type="ECO:0000313" key="8">
    <source>
        <dbReference type="EMBL" id="VYU36740.1"/>
    </source>
</evidence>
<dbReference type="Gene3D" id="3.40.50.150">
    <property type="entry name" value="Vaccinia Virus protein VP39"/>
    <property type="match status" value="1"/>
</dbReference>
<accession>A0A6N3E6P8</accession>
<keyword evidence="5 6" id="KW-0694">RNA-binding</keyword>
<dbReference type="SUPFAM" id="SSF53335">
    <property type="entry name" value="S-adenosyl-L-methionine-dependent methyltransferases"/>
    <property type="match status" value="1"/>
</dbReference>
<evidence type="ECO:0000256" key="3">
    <source>
        <dbReference type="ARBA" id="ARBA00022679"/>
    </source>
</evidence>
<dbReference type="InterPro" id="IPR023267">
    <property type="entry name" value="RCMT"/>
</dbReference>
<feature type="active site" description="Nucleophile" evidence="6">
    <location>
        <position position="238"/>
    </location>
</feature>
<dbReference type="PANTHER" id="PTHR22807">
    <property type="entry name" value="NOP2 YEAST -RELATED NOL1/NOP2/FMU SUN DOMAIN-CONTAINING"/>
    <property type="match status" value="1"/>
</dbReference>
<dbReference type="PRINTS" id="PR02008">
    <property type="entry name" value="RCMTFAMILY"/>
</dbReference>
<evidence type="ECO:0000256" key="1">
    <source>
        <dbReference type="ARBA" id="ARBA00022490"/>
    </source>
</evidence>
<dbReference type="AlphaFoldDB" id="A0A6N3E6P8"/>
<dbReference type="GO" id="GO:0001510">
    <property type="term" value="P:RNA methylation"/>
    <property type="evidence" value="ECO:0007669"/>
    <property type="project" value="InterPro"/>
</dbReference>
<dbReference type="EC" id="2.1.1.178" evidence="8"/>
<dbReference type="InterPro" id="IPR049560">
    <property type="entry name" value="MeTrfase_RsmB-F_NOP2_cat"/>
</dbReference>
<protein>
    <submittedName>
        <fullName evidence="8">Ribosomal RNA small subunit methyltransferase F</fullName>
        <ecNumber evidence="8">2.1.1.178</ecNumber>
    </submittedName>
</protein>
<dbReference type="Pfam" id="PF01189">
    <property type="entry name" value="Methyltr_RsmB-F"/>
    <property type="match status" value="1"/>
</dbReference>
<dbReference type="Gene3D" id="3.30.70.1170">
    <property type="entry name" value="Sun protein, domain 3"/>
    <property type="match status" value="1"/>
</dbReference>
<keyword evidence="4 6" id="KW-0949">S-adenosyl-L-methionine</keyword>
<organism evidence="8">
    <name type="scientific">Paraprevotella clara</name>
    <dbReference type="NCBI Taxonomy" id="454154"/>
    <lineage>
        <taxon>Bacteria</taxon>
        <taxon>Pseudomonadati</taxon>
        <taxon>Bacteroidota</taxon>
        <taxon>Bacteroidia</taxon>
        <taxon>Bacteroidales</taxon>
        <taxon>Prevotellaceae</taxon>
        <taxon>Paraprevotella</taxon>
    </lineage>
</organism>
<keyword evidence="3 6" id="KW-0808">Transferase</keyword>